<evidence type="ECO:0000313" key="6">
    <source>
        <dbReference type="Proteomes" id="UP000006727"/>
    </source>
</evidence>
<sequence length="961" mass="106274">MGWFRQIRVFFVALTVFFEYRLVQKREKRAKSSSEKTKLWKNVHERNAKRVYNAIVGLEGLWVKAGQYLSTRADVLPDPYIQVLRQLQDSLPPRPIKEVSATIKKELGKDPSEIFARFDTTALATASIAQVHRALTKEGVDVVIKVQHEGIKDIILQDLKNARTIVQWVAWAEPDYDFGPVMDEWCNEVPKELNFKLEAENTQKVAKNLDYRSKGASAELSKSHVDVLVPEVLQSTEKVLIMVYMDGVRLSDVAKLKELGVDMQTLVESITRSYAHQIYVDGFFNADPHPGNFLVSKVPPFKPILLDFGLTKTLTFTKKQALAKMLLACAEGDYAALLSAFTEIGLKLRMDMPEDVMQVTNFFFRRSIPGKESPEDIKQWTKENEERKKRFQEKQKEEEENGASLHRSPVDAFPGDIVFFMRVLNLLRGLSSMLGARVVYLEVMRPFAEAALFSGNVLGSGRMLETESWVHKTPSHSSVETKLRELLLNLGREDSILGVQVCVYKDGKVIIDTAGGVLGKFDPRPVQPDSLFSCFSVTKGITAGLVHWLADQGKLNLSERVSAYWPEFAVNGKQNITVAHVLNHTAGLQNALAHELKTDPLLVCNWDETLKKLAAAIPETTPGTKQVYHALTFGWLCGGIIEKASGKKFQDLLEEVFVHPIGLNGEFYVGIPAGVEDRLATLSLDTEEVKTMKEAIEKQQAAQSLKFLINPAERFSKPSETMMKSTTPQSSFGGEDGMSTITALPVLFNTLFVRRAIVPAANGHFSARALARYYATLCTGGIVPPASLSSEPPLSRHPHKPFEKKSVAKGNKKNGTKKPDRNTRHVVTDIEAPQVVEPSPSARIFLNTSIHDAFLAAGEYSKLAYTDEKFGLGFRRITSGDGSSTEVIGFGHSGVGGSTGFCYPAHNFAIAITLNKLSQGGVTAQIARLVTQELGLPCPAMYSSVNADRGPDMTGGVILGE</sequence>
<dbReference type="PaxDb" id="3218-PP1S93_33V6.1"/>
<dbReference type="EnsemblPlants" id="Pp3c5_19100V3.3">
    <property type="protein sequence ID" value="Pp3c5_19100V3.3"/>
    <property type="gene ID" value="Pp3c5_19100"/>
</dbReference>
<proteinExistence type="predicted"/>
<reference evidence="4 6" key="2">
    <citation type="journal article" date="2018" name="Plant J.">
        <title>The Physcomitrella patens chromosome-scale assembly reveals moss genome structure and evolution.</title>
        <authorList>
            <person name="Lang D."/>
            <person name="Ullrich K.K."/>
            <person name="Murat F."/>
            <person name="Fuchs J."/>
            <person name="Jenkins J."/>
            <person name="Haas F.B."/>
            <person name="Piednoel M."/>
            <person name="Gundlach H."/>
            <person name="Van Bel M."/>
            <person name="Meyberg R."/>
            <person name="Vives C."/>
            <person name="Morata J."/>
            <person name="Symeonidi A."/>
            <person name="Hiss M."/>
            <person name="Muchero W."/>
            <person name="Kamisugi Y."/>
            <person name="Saleh O."/>
            <person name="Blanc G."/>
            <person name="Decker E.L."/>
            <person name="van Gessel N."/>
            <person name="Grimwood J."/>
            <person name="Hayes R.D."/>
            <person name="Graham S.W."/>
            <person name="Gunter L.E."/>
            <person name="McDaniel S.F."/>
            <person name="Hoernstein S.N.W."/>
            <person name="Larsson A."/>
            <person name="Li F.W."/>
            <person name="Perroud P.F."/>
            <person name="Phillips J."/>
            <person name="Ranjan P."/>
            <person name="Rokshar D.S."/>
            <person name="Rothfels C.J."/>
            <person name="Schneider L."/>
            <person name="Shu S."/>
            <person name="Stevenson D.W."/>
            <person name="Thummler F."/>
            <person name="Tillich M."/>
            <person name="Villarreal Aguilar J.C."/>
            <person name="Widiez T."/>
            <person name="Wong G.K."/>
            <person name="Wymore A."/>
            <person name="Zhang Y."/>
            <person name="Zimmer A.D."/>
            <person name="Quatrano R.S."/>
            <person name="Mayer K.F.X."/>
            <person name="Goodstein D."/>
            <person name="Casacuberta J.M."/>
            <person name="Vandepoele K."/>
            <person name="Reski R."/>
            <person name="Cuming A.C."/>
            <person name="Tuskan G.A."/>
            <person name="Maumus F."/>
            <person name="Salse J."/>
            <person name="Schmutz J."/>
            <person name="Rensing S.A."/>
        </authorList>
    </citation>
    <scope>NUCLEOTIDE SEQUENCE [LARGE SCALE GENOMIC DNA]</scope>
    <source>
        <strain evidence="5 6">cv. Gransden 2004</strain>
    </source>
</reference>
<feature type="compositionally biased region" description="Basic and acidic residues" evidence="1">
    <location>
        <begin position="384"/>
        <end position="397"/>
    </location>
</feature>
<dbReference type="Pfam" id="PF03109">
    <property type="entry name" value="ABC1"/>
    <property type="match status" value="1"/>
</dbReference>
<dbReference type="STRING" id="3218.A0A2K1KK98"/>
<dbReference type="Gramene" id="Pp3c5_19100V3.1">
    <property type="protein sequence ID" value="Pp3c5_19100V3.1"/>
    <property type="gene ID" value="Pp3c5_19100"/>
</dbReference>
<dbReference type="InterPro" id="IPR011009">
    <property type="entry name" value="Kinase-like_dom_sf"/>
</dbReference>
<feature type="region of interest" description="Disordered" evidence="1">
    <location>
        <begin position="384"/>
        <end position="406"/>
    </location>
</feature>
<evidence type="ECO:0000259" key="3">
    <source>
        <dbReference type="Pfam" id="PF03109"/>
    </source>
</evidence>
<dbReference type="EMBL" id="ABEU02000005">
    <property type="protein sequence ID" value="PNR54195.1"/>
    <property type="molecule type" value="Genomic_DNA"/>
</dbReference>
<reference evidence="4 6" key="1">
    <citation type="journal article" date="2008" name="Science">
        <title>The Physcomitrella genome reveals evolutionary insights into the conquest of land by plants.</title>
        <authorList>
            <person name="Rensing S."/>
            <person name="Lang D."/>
            <person name="Zimmer A."/>
            <person name="Terry A."/>
            <person name="Salamov A."/>
            <person name="Shapiro H."/>
            <person name="Nishiyama T."/>
            <person name="Perroud P.-F."/>
            <person name="Lindquist E."/>
            <person name="Kamisugi Y."/>
            <person name="Tanahashi T."/>
            <person name="Sakakibara K."/>
            <person name="Fujita T."/>
            <person name="Oishi K."/>
            <person name="Shin-I T."/>
            <person name="Kuroki Y."/>
            <person name="Toyoda A."/>
            <person name="Suzuki Y."/>
            <person name="Hashimoto A."/>
            <person name="Yamaguchi K."/>
            <person name="Sugano A."/>
            <person name="Kohara Y."/>
            <person name="Fujiyama A."/>
            <person name="Anterola A."/>
            <person name="Aoki S."/>
            <person name="Ashton N."/>
            <person name="Barbazuk W.B."/>
            <person name="Barker E."/>
            <person name="Bennetzen J."/>
            <person name="Bezanilla M."/>
            <person name="Blankenship R."/>
            <person name="Cho S.H."/>
            <person name="Dutcher S."/>
            <person name="Estelle M."/>
            <person name="Fawcett J.A."/>
            <person name="Gundlach H."/>
            <person name="Hanada K."/>
            <person name="Heyl A."/>
            <person name="Hicks K.A."/>
            <person name="Hugh J."/>
            <person name="Lohr M."/>
            <person name="Mayer K."/>
            <person name="Melkozernov A."/>
            <person name="Murata T."/>
            <person name="Nelson D."/>
            <person name="Pils B."/>
            <person name="Prigge M."/>
            <person name="Reiss B."/>
            <person name="Renner T."/>
            <person name="Rombauts S."/>
            <person name="Rushton P."/>
            <person name="Sanderfoot A."/>
            <person name="Schween G."/>
            <person name="Shiu S.-H."/>
            <person name="Stueber K."/>
            <person name="Theodoulou F.L."/>
            <person name="Tu H."/>
            <person name="Van de Peer Y."/>
            <person name="Verrier P.J."/>
            <person name="Waters E."/>
            <person name="Wood A."/>
            <person name="Yang L."/>
            <person name="Cove D."/>
            <person name="Cuming A."/>
            <person name="Hasebe M."/>
            <person name="Lucas S."/>
            <person name="Mishler D.B."/>
            <person name="Reski R."/>
            <person name="Grigoriev I."/>
            <person name="Quatrano R.S."/>
            <person name="Boore J.L."/>
        </authorList>
    </citation>
    <scope>NUCLEOTIDE SEQUENCE [LARGE SCALE GENOMIC DNA]</scope>
    <source>
        <strain evidence="5 6">cv. Gransden 2004</strain>
    </source>
</reference>
<feature type="region of interest" description="Disordered" evidence="1">
    <location>
        <begin position="789"/>
        <end position="825"/>
    </location>
</feature>
<dbReference type="InterPro" id="IPR004147">
    <property type="entry name" value="ABC1_dom"/>
</dbReference>
<evidence type="ECO:0008006" key="7">
    <source>
        <dbReference type="Google" id="ProtNLM"/>
    </source>
</evidence>
<dbReference type="FunCoup" id="A0A2K1KK98">
    <property type="interactions" value="458"/>
</dbReference>
<accession>A0A2K1KK98</accession>
<dbReference type="RefSeq" id="XP_024375846.1">
    <property type="nucleotide sequence ID" value="XM_024520078.2"/>
</dbReference>
<dbReference type="InterPro" id="IPR001466">
    <property type="entry name" value="Beta-lactam-related"/>
</dbReference>
<dbReference type="KEGG" id="ppp:112282475"/>
<dbReference type="InterPro" id="IPR051130">
    <property type="entry name" value="Mito_struct-func_regulator"/>
</dbReference>
<dbReference type="EnsemblPlants" id="Pp3c5_19100V3.1">
    <property type="protein sequence ID" value="Pp3c5_19100V3.1"/>
    <property type="gene ID" value="Pp3c5_19100"/>
</dbReference>
<dbReference type="OrthoDB" id="427480at2759"/>
<dbReference type="Pfam" id="PF00144">
    <property type="entry name" value="Beta-lactamase"/>
    <property type="match status" value="1"/>
</dbReference>
<dbReference type="Gramene" id="Pp3c5_19100V3.3">
    <property type="protein sequence ID" value="Pp3c5_19100V3.3"/>
    <property type="gene ID" value="Pp3c5_19100"/>
</dbReference>
<dbReference type="PANTHER" id="PTHR43173">
    <property type="entry name" value="ABC1 FAMILY PROTEIN"/>
    <property type="match status" value="1"/>
</dbReference>
<dbReference type="SUPFAM" id="SSF56112">
    <property type="entry name" value="Protein kinase-like (PK-like)"/>
    <property type="match status" value="1"/>
</dbReference>
<dbReference type="CDD" id="cd05121">
    <property type="entry name" value="ABC1_ADCK3-like"/>
    <property type="match status" value="1"/>
</dbReference>
<evidence type="ECO:0000313" key="4">
    <source>
        <dbReference type="EMBL" id="PNR54195.1"/>
    </source>
</evidence>
<organism evidence="4">
    <name type="scientific">Physcomitrium patens</name>
    <name type="common">Spreading-leaved earth moss</name>
    <name type="synonym">Physcomitrella patens</name>
    <dbReference type="NCBI Taxonomy" id="3218"/>
    <lineage>
        <taxon>Eukaryota</taxon>
        <taxon>Viridiplantae</taxon>
        <taxon>Streptophyta</taxon>
        <taxon>Embryophyta</taxon>
        <taxon>Bryophyta</taxon>
        <taxon>Bryophytina</taxon>
        <taxon>Bryopsida</taxon>
        <taxon>Funariidae</taxon>
        <taxon>Funariales</taxon>
        <taxon>Funariaceae</taxon>
        <taxon>Physcomitrium</taxon>
    </lineage>
</organism>
<protein>
    <recommendedName>
        <fullName evidence="7">ABC1 atypical kinase-like domain-containing protein</fullName>
    </recommendedName>
</protein>
<dbReference type="Gene3D" id="3.40.710.10">
    <property type="entry name" value="DD-peptidase/beta-lactamase superfamily"/>
    <property type="match status" value="2"/>
</dbReference>
<dbReference type="InterPro" id="IPR012338">
    <property type="entry name" value="Beta-lactam/transpept-like"/>
</dbReference>
<evidence type="ECO:0000259" key="2">
    <source>
        <dbReference type="Pfam" id="PF00144"/>
    </source>
</evidence>
<dbReference type="AlphaFoldDB" id="A0A2K1KK98"/>
<feature type="domain" description="Beta-lactamase-related" evidence="2">
    <location>
        <begin position="489"/>
        <end position="789"/>
    </location>
</feature>
<dbReference type="RefSeq" id="XP_024375845.1">
    <property type="nucleotide sequence ID" value="XM_024520077.2"/>
</dbReference>
<dbReference type="Gramene" id="Pp3c5_19100V3.2">
    <property type="protein sequence ID" value="Pp3c5_19100V3.2"/>
    <property type="gene ID" value="Pp3c5_19100"/>
</dbReference>
<name>A0A2K1KK98_PHYPA</name>
<gene>
    <name evidence="5" type="primary">LOC112282475</name>
    <name evidence="4" type="ORF">PHYPA_007872</name>
</gene>
<reference evidence="5" key="3">
    <citation type="submission" date="2020-12" db="UniProtKB">
        <authorList>
            <consortium name="EnsemblPlants"/>
        </authorList>
    </citation>
    <scope>IDENTIFICATION</scope>
</reference>
<feature type="domain" description="ABC1 atypical kinase-like" evidence="3">
    <location>
        <begin position="86"/>
        <end position="338"/>
    </location>
</feature>
<dbReference type="EnsemblPlants" id="Pp3c5_19100V3.2">
    <property type="protein sequence ID" value="Pp3c5_19100V3.2"/>
    <property type="gene ID" value="Pp3c5_19100"/>
</dbReference>
<dbReference type="PANTHER" id="PTHR43173:SF3">
    <property type="entry name" value="ABC1 FAMILY PROTEIN"/>
    <property type="match status" value="1"/>
</dbReference>
<evidence type="ECO:0000256" key="1">
    <source>
        <dbReference type="SAM" id="MobiDB-lite"/>
    </source>
</evidence>
<dbReference type="SUPFAM" id="SSF56601">
    <property type="entry name" value="beta-lactamase/transpeptidase-like"/>
    <property type="match status" value="1"/>
</dbReference>
<dbReference type="Proteomes" id="UP000006727">
    <property type="component" value="Chromosome 5"/>
</dbReference>
<evidence type="ECO:0000313" key="5">
    <source>
        <dbReference type="EnsemblPlants" id="Pp3c5_19100V3.1"/>
    </source>
</evidence>
<dbReference type="GeneID" id="112282475"/>
<keyword evidence="6" id="KW-1185">Reference proteome</keyword>